<dbReference type="OrthoDB" id="10252281at2759"/>
<dbReference type="GO" id="GO:0004066">
    <property type="term" value="F:asparagine synthase (glutamine-hydrolyzing) activity"/>
    <property type="evidence" value="ECO:0007669"/>
    <property type="project" value="InterPro"/>
</dbReference>
<protein>
    <recommendedName>
        <fullName evidence="6">Asparagine synthetase domain-containing protein</fullName>
    </recommendedName>
</protein>
<dbReference type="GO" id="GO:0006529">
    <property type="term" value="P:asparagine biosynthetic process"/>
    <property type="evidence" value="ECO:0007669"/>
    <property type="project" value="UniProtKB-KW"/>
</dbReference>
<dbReference type="EMBL" id="HG711014">
    <property type="protein sequence ID" value="CDJ48167.1"/>
    <property type="molecule type" value="Genomic_DNA"/>
</dbReference>
<name>U6LCJ6_9EIME</name>
<keyword evidence="5" id="KW-1185">Reference proteome</keyword>
<evidence type="ECO:0000313" key="5">
    <source>
        <dbReference type="Proteomes" id="UP000030750"/>
    </source>
</evidence>
<dbReference type="InterPro" id="IPR001962">
    <property type="entry name" value="Asn_synthase"/>
</dbReference>
<dbReference type="PANTHER" id="PTHR45937">
    <property type="entry name" value="ASPARAGINE SYNTHETASE DOMAIN-CONTAINING PROTEIN 1"/>
    <property type="match status" value="1"/>
</dbReference>
<gene>
    <name evidence="4" type="ORF">EBH_0043230</name>
</gene>
<dbReference type="AlphaFoldDB" id="U6LCJ6"/>
<dbReference type="VEuPathDB" id="ToxoDB:EBH_0043230"/>
<dbReference type="InterPro" id="IPR014729">
    <property type="entry name" value="Rossmann-like_a/b/a_fold"/>
</dbReference>
<dbReference type="PANTHER" id="PTHR45937:SF1">
    <property type="entry name" value="ASPARAGINE SYNTHETASE DOMAIN-CONTAINING PROTEIN 1"/>
    <property type="match status" value="1"/>
</dbReference>
<keyword evidence="1" id="KW-0028">Amino-acid biosynthesis</keyword>
<dbReference type="CDD" id="cd01991">
    <property type="entry name" value="Asn_synthase_B_C"/>
    <property type="match status" value="1"/>
</dbReference>
<organism evidence="4 5">
    <name type="scientific">Eimeria brunetti</name>
    <dbReference type="NCBI Taxonomy" id="51314"/>
    <lineage>
        <taxon>Eukaryota</taxon>
        <taxon>Sar</taxon>
        <taxon>Alveolata</taxon>
        <taxon>Apicomplexa</taxon>
        <taxon>Conoidasida</taxon>
        <taxon>Coccidia</taxon>
        <taxon>Eucoccidiorida</taxon>
        <taxon>Eimeriorina</taxon>
        <taxon>Eimeriidae</taxon>
        <taxon>Eimeria</taxon>
    </lineage>
</organism>
<evidence type="ECO:0000256" key="2">
    <source>
        <dbReference type="ARBA" id="ARBA00022888"/>
    </source>
</evidence>
<dbReference type="Gene3D" id="3.40.50.620">
    <property type="entry name" value="HUPs"/>
    <property type="match status" value="2"/>
</dbReference>
<dbReference type="SUPFAM" id="SSF52402">
    <property type="entry name" value="Adenine nucleotide alpha hydrolases-like"/>
    <property type="match status" value="1"/>
</dbReference>
<evidence type="ECO:0000256" key="3">
    <source>
        <dbReference type="ARBA" id="ARBA00022962"/>
    </source>
</evidence>
<keyword evidence="3" id="KW-0315">Glutamine amidotransferase</keyword>
<dbReference type="InterPro" id="IPR051857">
    <property type="entry name" value="Asn_synthetase_domain"/>
</dbReference>
<evidence type="ECO:0000256" key="1">
    <source>
        <dbReference type="ARBA" id="ARBA00022605"/>
    </source>
</evidence>
<dbReference type="Proteomes" id="UP000030750">
    <property type="component" value="Unassembled WGS sequence"/>
</dbReference>
<proteinExistence type="predicted"/>
<sequence>MDCGFAVSVWAGASPQGEDNGNFLAVTASRPSSLNNSKGPAARDVHIVFSGGRTFRATQRPSGALPSNEFVGSTPLRQTMVVCGDAGSCSAGSGDVWEDLFSSLLQVEETWDKATSLEGGELFEGQRARKQQQQLVDNPVSVVGAASHGTAAGLVNRDSDASSSELLKALGPLRSDYAKRVSAVLSARFWRRCQVDQQSCECFAAIASPSAAFSLVFHSEAFGLLFFCRDKLGLVSLLAMCLTNAPDKQLPSFVLATSAANFQSFGLSSCLEKGVKDQAIEVPVDGVWVLDLWAMAAAEALPFVSSFNSLGRSEEPEHCSASLLEFPNVFCVPWEQPSIIRTTHMWCCCAICENARKQFWKQCNSHWCRHLDACECPVAQETGHSLGALFGSKLGSADAPFVPPALDKEASSFDTQQERDLSCLSSAHVLRLLYKELFGAVARTIPEALRRISGTCGPPVGDTAPEAVFVGLLFSGGVDSTLLAGMVLRVLAAAMAQERQGALSGQANNGALFKEVVVVELVSVSFSAEAPDRLTALRSFQDLLGLLRSLGEPHEPQSCRNDAGVNPPCNGVALIGGWALELRLVAVDVANTDSANCRRQLLEVIYPKRSHMDFNIAAPLYFASRGIGYLLSPKFDKKDEWQLLLKEASLWKELLVRPLLRSRRGHCQQAKRTHHACTEDATTLGQAGEPEKALASGVGEQQEAKIECRVCRRQAKSGCAHAACKLCCAKLQAAAMQRTSLPHPHAQGCDEIHVGGQGRLKISELGIAVHTACPVHRKPRLLCSKEGTGEDCGTDACDEGLLRRGDPVAPFKSLSLLPCGVPLATSEAGKPFMAMQLADLREWCAQDERRWRCVDSVTGKRRLQTLRGPVALSISTYTVQSTVFLMGSGADEIFGGYGRHRTANLTKGLEALRREQILDLRRLWFRNMGRDCRALSAFGRWARVPFLDERLLNFVCCCVPFEHVVRPSADVRAVAEEAMRLLLTKAATPTHIVSEEALRCPSASIKQTELLERAEEPILIPANVSAALGRRGNAQEGPAAGSTDFCSGNKWLIRLCAAFCGLPFSAAAKKRAMQFGSRSAKVSNSEYFPSNRKARGDATLESCDEAPRI</sequence>
<reference evidence="4" key="2">
    <citation type="submission" date="2013-10" db="EMBL/GenBank/DDBJ databases">
        <authorList>
            <person name="Aslett M."/>
        </authorList>
    </citation>
    <scope>NUCLEOTIDE SEQUENCE [LARGE SCALE GENOMIC DNA]</scope>
    <source>
        <strain evidence="4">Houghton</strain>
    </source>
</reference>
<accession>U6LCJ6</accession>
<evidence type="ECO:0008006" key="6">
    <source>
        <dbReference type="Google" id="ProtNLM"/>
    </source>
</evidence>
<evidence type="ECO:0000313" key="4">
    <source>
        <dbReference type="EMBL" id="CDJ48167.1"/>
    </source>
</evidence>
<reference evidence="4" key="1">
    <citation type="submission" date="2013-10" db="EMBL/GenBank/DDBJ databases">
        <title>Genomic analysis of the causative agents of coccidiosis in chickens.</title>
        <authorList>
            <person name="Reid A.J."/>
            <person name="Blake D."/>
            <person name="Billington K."/>
            <person name="Browne H."/>
            <person name="Dunn M."/>
            <person name="Hung S."/>
            <person name="Kawahara F."/>
            <person name="Miranda-Saavedra D."/>
            <person name="Mourier T."/>
            <person name="Nagra H."/>
            <person name="Otto T.D."/>
            <person name="Rawlings N."/>
            <person name="Sanchez A."/>
            <person name="Sanders M."/>
            <person name="Subramaniam C."/>
            <person name="Tay Y."/>
            <person name="Dear P."/>
            <person name="Doerig C."/>
            <person name="Gruber A."/>
            <person name="Parkinson J."/>
            <person name="Shirley M."/>
            <person name="Wan K.L."/>
            <person name="Berriman M."/>
            <person name="Tomley F."/>
            <person name="Pain A."/>
        </authorList>
    </citation>
    <scope>NUCLEOTIDE SEQUENCE [LARGE SCALE GENOMIC DNA]</scope>
    <source>
        <strain evidence="4">Houghton</strain>
    </source>
</reference>
<keyword evidence="2" id="KW-0061">Asparagine biosynthesis</keyword>